<evidence type="ECO:0000313" key="3">
    <source>
        <dbReference type="Proteomes" id="UP000658514"/>
    </source>
</evidence>
<dbReference type="InterPro" id="IPR043502">
    <property type="entry name" value="DNA/RNA_pol_sf"/>
</dbReference>
<dbReference type="PROSITE" id="PS50878">
    <property type="entry name" value="RT_POL"/>
    <property type="match status" value="1"/>
</dbReference>
<dbReference type="InterPro" id="IPR051083">
    <property type="entry name" value="GrpII_Intron_Splice-Mob/Def"/>
</dbReference>
<sequence>MDADIKSCFDEIAHIPLMNAIGSFPARKLIHKWLKAGYMDKGTFYETDAGVPQGGIISPVLANIALHGIEQALGVTYHNDKLISPIAPSMLHPFIQDRN</sequence>
<reference evidence="2 3" key="1">
    <citation type="journal article" date="2020" name="ISME J.">
        <title>Comparative genomics reveals insights into cyanobacterial evolution and habitat adaptation.</title>
        <authorList>
            <person name="Chen M.Y."/>
            <person name="Teng W.K."/>
            <person name="Zhao L."/>
            <person name="Hu C.X."/>
            <person name="Zhou Y.K."/>
            <person name="Han B.P."/>
            <person name="Song L.R."/>
            <person name="Shu W.S."/>
        </authorList>
    </citation>
    <scope>NUCLEOTIDE SEQUENCE [LARGE SCALE GENOMIC DNA]</scope>
    <source>
        <strain evidence="2 3">FACHB-288</strain>
    </source>
</reference>
<feature type="domain" description="Reverse transcriptase" evidence="1">
    <location>
        <begin position="1"/>
        <end position="99"/>
    </location>
</feature>
<protein>
    <recommendedName>
        <fullName evidence="1">Reverse transcriptase domain-containing protein</fullName>
    </recommendedName>
</protein>
<evidence type="ECO:0000313" key="2">
    <source>
        <dbReference type="EMBL" id="MBD2198651.1"/>
    </source>
</evidence>
<dbReference type="InterPro" id="IPR000477">
    <property type="entry name" value="RT_dom"/>
</dbReference>
<evidence type="ECO:0000259" key="1">
    <source>
        <dbReference type="PROSITE" id="PS50878"/>
    </source>
</evidence>
<keyword evidence="3" id="KW-1185">Reference proteome</keyword>
<dbReference type="Pfam" id="PF00078">
    <property type="entry name" value="RVT_1"/>
    <property type="match status" value="1"/>
</dbReference>
<dbReference type="SUPFAM" id="SSF56672">
    <property type="entry name" value="DNA/RNA polymerases"/>
    <property type="match status" value="1"/>
</dbReference>
<dbReference type="EMBL" id="JACJQH010000044">
    <property type="protein sequence ID" value="MBD2198651.1"/>
    <property type="molecule type" value="Genomic_DNA"/>
</dbReference>
<dbReference type="PANTHER" id="PTHR34047:SF10">
    <property type="entry name" value="GROUP II INTRON-ASSOCIATED OPEN READING FRAME"/>
    <property type="match status" value="1"/>
</dbReference>
<name>A0ABR8AF42_9CYAN</name>
<dbReference type="PANTHER" id="PTHR34047">
    <property type="entry name" value="NUCLEAR INTRON MATURASE 1, MITOCHONDRIAL-RELATED"/>
    <property type="match status" value="1"/>
</dbReference>
<accession>A0ABR8AF42</accession>
<proteinExistence type="predicted"/>
<gene>
    <name evidence="2" type="ORF">H6G24_24735</name>
</gene>
<comment type="caution">
    <text evidence="2">The sequence shown here is derived from an EMBL/GenBank/DDBJ whole genome shotgun (WGS) entry which is preliminary data.</text>
</comment>
<dbReference type="RefSeq" id="WP_190546601.1">
    <property type="nucleotide sequence ID" value="NZ_CAWPNO010000078.1"/>
</dbReference>
<dbReference type="Proteomes" id="UP000658514">
    <property type="component" value="Unassembled WGS sequence"/>
</dbReference>
<organism evidence="2 3">
    <name type="scientific">Calothrix parietina FACHB-288</name>
    <dbReference type="NCBI Taxonomy" id="2692896"/>
    <lineage>
        <taxon>Bacteria</taxon>
        <taxon>Bacillati</taxon>
        <taxon>Cyanobacteriota</taxon>
        <taxon>Cyanophyceae</taxon>
        <taxon>Nostocales</taxon>
        <taxon>Calotrichaceae</taxon>
        <taxon>Calothrix</taxon>
    </lineage>
</organism>